<evidence type="ECO:0000313" key="3">
    <source>
        <dbReference type="Proteomes" id="UP001210380"/>
    </source>
</evidence>
<accession>A0ABT4UR94</accession>
<sequence length="234" mass="25177">MTRLAVVAAVIVLLGTGIGLASAFVLPAQYAARAEILYEVSSEKPSEFLRQDRGLTTQLVMLHSRRVLGPVAASEHIRVEDLEKQVSSVVLSESEVIQVEARADSPEAAIRRSKAVVDGYLREAQRNSTSNADQYLREQLASVQQDLTAARAGQSPSATGLADREQQLLSQIDKLNAEQGGGPQLLTQPYPVDQQVSPQPWLTTLTGALAGLLVAAGVVAVAARRWTRAVRYVP</sequence>
<keyword evidence="1" id="KW-1133">Transmembrane helix</keyword>
<comment type="caution">
    <text evidence="2">The sequence shown here is derived from an EMBL/GenBank/DDBJ whole genome shotgun (WGS) entry which is preliminary data.</text>
</comment>
<organism evidence="2 3">
    <name type="scientific">Saccharopolyspora oryzae</name>
    <dbReference type="NCBI Taxonomy" id="2997343"/>
    <lineage>
        <taxon>Bacteria</taxon>
        <taxon>Bacillati</taxon>
        <taxon>Actinomycetota</taxon>
        <taxon>Actinomycetes</taxon>
        <taxon>Pseudonocardiales</taxon>
        <taxon>Pseudonocardiaceae</taxon>
        <taxon>Saccharopolyspora</taxon>
    </lineage>
</organism>
<dbReference type="EMBL" id="JAQGLA010000002">
    <property type="protein sequence ID" value="MDA3624184.1"/>
    <property type="molecule type" value="Genomic_DNA"/>
</dbReference>
<dbReference type="RefSeq" id="WP_270946749.1">
    <property type="nucleotide sequence ID" value="NZ_JAQGLA010000002.1"/>
</dbReference>
<dbReference type="InterPro" id="IPR050445">
    <property type="entry name" value="Bact_polysacc_biosynth/exp"/>
</dbReference>
<protein>
    <recommendedName>
        <fullName evidence="4">Polysaccharide chain length determinant N-terminal domain-containing protein</fullName>
    </recommendedName>
</protein>
<name>A0ABT4UR94_9PSEU</name>
<evidence type="ECO:0000256" key="1">
    <source>
        <dbReference type="SAM" id="Phobius"/>
    </source>
</evidence>
<keyword evidence="1" id="KW-0472">Membrane</keyword>
<proteinExistence type="predicted"/>
<keyword evidence="3" id="KW-1185">Reference proteome</keyword>
<dbReference type="PANTHER" id="PTHR32309:SF31">
    <property type="entry name" value="CAPSULAR EXOPOLYSACCHARIDE FAMILY"/>
    <property type="match status" value="1"/>
</dbReference>
<feature type="transmembrane region" description="Helical" evidence="1">
    <location>
        <begin position="201"/>
        <end position="223"/>
    </location>
</feature>
<keyword evidence="1" id="KW-0812">Transmembrane</keyword>
<evidence type="ECO:0000313" key="2">
    <source>
        <dbReference type="EMBL" id="MDA3624184.1"/>
    </source>
</evidence>
<dbReference type="PANTHER" id="PTHR32309">
    <property type="entry name" value="TYROSINE-PROTEIN KINASE"/>
    <property type="match status" value="1"/>
</dbReference>
<evidence type="ECO:0008006" key="4">
    <source>
        <dbReference type="Google" id="ProtNLM"/>
    </source>
</evidence>
<dbReference type="Proteomes" id="UP001210380">
    <property type="component" value="Unassembled WGS sequence"/>
</dbReference>
<reference evidence="2 3" key="1">
    <citation type="submission" date="2022-11" db="EMBL/GenBank/DDBJ databases">
        <title>Draft genome sequence of Saccharopolyspora sp. WRP15-2 isolated from rhizosphere soils of wild rice in Thailand.</title>
        <authorList>
            <person name="Duangmal K."/>
            <person name="Kammanee S."/>
            <person name="Muangham S."/>
        </authorList>
    </citation>
    <scope>NUCLEOTIDE SEQUENCE [LARGE SCALE GENOMIC DNA]</scope>
    <source>
        <strain evidence="2 3">WRP15-2</strain>
    </source>
</reference>
<gene>
    <name evidence="2" type="ORF">OU415_01980</name>
</gene>